<sequence length="481" mass="52447">MATSHLIKNGHNNIGLLLCNSLNSDKISEGYIRALYDSDILFDSNKVFRGQDILEAGKIGSHQLINMNVTAIVCENEKIACSLYQICSTYGVLIPKDISVICINTSGLSEMLSPRLDTVDLEIENIGKQAVRAMLSIVESKEAPNNIIREIDIRLKVGESVTSPFRKYNNNNKKIVVIGSMNMDININVDKMPTDGETLITNSIALLPGGKGANQAVGAGKLGGLVYAIGCIGNDNDGKTIYNSLVSNSVKADGVKFDSSLPTGKAYINIAKNGESAIVVYPGANDNLNIHQISKHKDLIIDAEFCLMSLEVSIKTIEFALNLCKKNKVKVMVKPSTMEKINDNFINDIDYFIPNEKEINRLVEGDLSVIQKANLLFEKGVKNVIVTLGSKGCYLKNKDYSLLFEAAPFEANDTTGAADAFISALAVFMCEGNDLITSIKFALYAAGISITRQGVQTSMPDRMTLEMYRSDILNTLKVTKV</sequence>
<keyword evidence="9" id="KW-0238">DNA-binding</keyword>
<keyword evidence="6 12" id="KW-0460">Magnesium</keyword>
<comment type="pathway">
    <text evidence="12">Carbohydrate metabolism; D-ribose degradation; D-ribose 5-phosphate from beta-D-ribopyranose: step 2/2.</text>
</comment>
<feature type="binding site" evidence="12">
    <location>
        <position position="458"/>
    </location>
    <ligand>
        <name>K(+)</name>
        <dbReference type="ChEBI" id="CHEBI:29103"/>
    </ligand>
</feature>
<keyword evidence="7 12" id="KW-0630">Potassium</keyword>
<dbReference type="GO" id="GO:0019303">
    <property type="term" value="P:D-ribose catabolic process"/>
    <property type="evidence" value="ECO:0007669"/>
    <property type="project" value="UniProtKB-UniRule"/>
</dbReference>
<dbReference type="GO" id="GO:0005524">
    <property type="term" value="F:ATP binding"/>
    <property type="evidence" value="ECO:0007669"/>
    <property type="project" value="UniProtKB-UniRule"/>
</dbReference>
<feature type="active site" description="Proton acceptor" evidence="12">
    <location>
        <position position="419"/>
    </location>
</feature>
<feature type="binding site" evidence="12">
    <location>
        <position position="415"/>
    </location>
    <ligand>
        <name>K(+)</name>
        <dbReference type="ChEBI" id="CHEBI:29103"/>
    </ligand>
</feature>
<feature type="domain" description="Transcriptional regulator LacI/GalR-like sensor" evidence="14">
    <location>
        <begin position="4"/>
        <end position="161"/>
    </location>
</feature>
<dbReference type="EC" id="2.7.1.15" evidence="12"/>
<dbReference type="CDD" id="cd01174">
    <property type="entry name" value="ribokinase"/>
    <property type="match status" value="1"/>
</dbReference>
<gene>
    <name evidence="12" type="primary">rbsK</name>
    <name evidence="15" type="ORF">SD1D_2303</name>
</gene>
<dbReference type="HAMAP" id="MF_01987">
    <property type="entry name" value="Ribokinase"/>
    <property type="match status" value="1"/>
</dbReference>
<comment type="subcellular location">
    <subcellularLocation>
        <location evidence="12">Cytoplasm</location>
    </subcellularLocation>
</comment>
<evidence type="ECO:0000256" key="6">
    <source>
        <dbReference type="ARBA" id="ARBA00022842"/>
    </source>
</evidence>
<evidence type="ECO:0000256" key="8">
    <source>
        <dbReference type="ARBA" id="ARBA00023015"/>
    </source>
</evidence>
<dbReference type="Proteomes" id="UP000196053">
    <property type="component" value="Chromosome I"/>
</dbReference>
<dbReference type="SUPFAM" id="SSF53822">
    <property type="entry name" value="Periplasmic binding protein-like I"/>
    <property type="match status" value="1"/>
</dbReference>
<feature type="binding site" evidence="12">
    <location>
        <position position="452"/>
    </location>
    <ligand>
        <name>K(+)</name>
        <dbReference type="ChEBI" id="CHEBI:29103"/>
    </ligand>
</feature>
<dbReference type="SUPFAM" id="SSF53613">
    <property type="entry name" value="Ribokinase-like"/>
    <property type="match status" value="1"/>
</dbReference>
<comment type="subunit">
    <text evidence="12">Homodimer.</text>
</comment>
<dbReference type="EMBL" id="LN879430">
    <property type="protein sequence ID" value="CUH93815.1"/>
    <property type="molecule type" value="Genomic_DNA"/>
</dbReference>
<dbReference type="OrthoDB" id="9775849at2"/>
<dbReference type="PANTHER" id="PTHR10584">
    <property type="entry name" value="SUGAR KINASE"/>
    <property type="match status" value="1"/>
</dbReference>
<evidence type="ECO:0000256" key="3">
    <source>
        <dbReference type="ARBA" id="ARBA00022741"/>
    </source>
</evidence>
<name>A0A0K8J8A2_9FIRM</name>
<keyword evidence="4 12" id="KW-0418">Kinase</keyword>
<keyword evidence="10" id="KW-0804">Transcription</keyword>
<evidence type="ECO:0000256" key="11">
    <source>
        <dbReference type="ARBA" id="ARBA00023277"/>
    </source>
</evidence>
<dbReference type="InterPro" id="IPR028082">
    <property type="entry name" value="Peripla_BP_I"/>
</dbReference>
<feature type="domain" description="Carbohydrate kinase PfkB" evidence="13">
    <location>
        <begin position="173"/>
        <end position="461"/>
    </location>
</feature>
<accession>A0A0K8J8A2</accession>
<evidence type="ECO:0000256" key="2">
    <source>
        <dbReference type="ARBA" id="ARBA00022723"/>
    </source>
</evidence>
<dbReference type="GO" id="GO:0005829">
    <property type="term" value="C:cytosol"/>
    <property type="evidence" value="ECO:0007669"/>
    <property type="project" value="TreeGrafter"/>
</dbReference>
<dbReference type="GO" id="GO:0004747">
    <property type="term" value="F:ribokinase activity"/>
    <property type="evidence" value="ECO:0007669"/>
    <property type="project" value="UniProtKB-UniRule"/>
</dbReference>
<dbReference type="Gene3D" id="3.40.50.2300">
    <property type="match status" value="2"/>
</dbReference>
<dbReference type="Gene3D" id="3.40.1190.20">
    <property type="match status" value="1"/>
</dbReference>
<dbReference type="GO" id="GO:0003677">
    <property type="term" value="F:DNA binding"/>
    <property type="evidence" value="ECO:0007669"/>
    <property type="project" value="UniProtKB-KW"/>
</dbReference>
<dbReference type="PRINTS" id="PR00990">
    <property type="entry name" value="RIBOKINASE"/>
</dbReference>
<reference evidence="16" key="1">
    <citation type="submission" date="2015-09" db="EMBL/GenBank/DDBJ databases">
        <authorList>
            <person name="Wibberg D."/>
        </authorList>
    </citation>
    <scope>NUCLEOTIDE SEQUENCE [LARGE SCALE GENOMIC DNA]</scope>
    <source>
        <strain evidence="16">SD1D</strain>
    </source>
</reference>
<dbReference type="InterPro" id="IPR011611">
    <property type="entry name" value="PfkB_dom"/>
</dbReference>
<keyword evidence="2 12" id="KW-0479">Metal-binding</keyword>
<feature type="binding site" evidence="12">
    <location>
        <position position="449"/>
    </location>
    <ligand>
        <name>K(+)</name>
        <dbReference type="ChEBI" id="CHEBI:29103"/>
    </ligand>
</feature>
<keyword evidence="1 12" id="KW-0808">Transferase</keyword>
<evidence type="ECO:0000313" key="15">
    <source>
        <dbReference type="EMBL" id="CUH93815.1"/>
    </source>
</evidence>
<dbReference type="AlphaFoldDB" id="A0A0K8J8A2"/>
<feature type="binding site" evidence="12">
    <location>
        <begin position="387"/>
        <end position="392"/>
    </location>
    <ligand>
        <name>ATP</name>
        <dbReference type="ChEBI" id="CHEBI:30616"/>
    </ligand>
</feature>
<evidence type="ECO:0000259" key="13">
    <source>
        <dbReference type="Pfam" id="PF00294"/>
    </source>
</evidence>
<feature type="binding site" evidence="12">
    <location>
        <position position="311"/>
    </location>
    <ligand>
        <name>substrate</name>
    </ligand>
</feature>
<feature type="binding site" evidence="12">
    <location>
        <position position="355"/>
    </location>
    <ligand>
        <name>ATP</name>
        <dbReference type="ChEBI" id="CHEBI:30616"/>
    </ligand>
</feature>
<dbReference type="Pfam" id="PF00294">
    <property type="entry name" value="PfkB"/>
    <property type="match status" value="1"/>
</dbReference>
<keyword evidence="5 12" id="KW-0067">ATP-binding</keyword>
<evidence type="ECO:0000256" key="12">
    <source>
        <dbReference type="HAMAP-Rule" id="MF_01987"/>
    </source>
</evidence>
<proteinExistence type="inferred from homology"/>
<dbReference type="KEGG" id="hsd:SD1D_2303"/>
<dbReference type="InterPro" id="IPR011877">
    <property type="entry name" value="Ribokinase"/>
</dbReference>
<comment type="caution">
    <text evidence="12">Lacks conserved residue(s) required for the propagation of feature annotation.</text>
</comment>
<evidence type="ECO:0000256" key="10">
    <source>
        <dbReference type="ARBA" id="ARBA00023163"/>
    </source>
</evidence>
<keyword evidence="3 12" id="KW-0547">Nucleotide-binding</keyword>
<comment type="similarity">
    <text evidence="12">Belongs to the carbohydrate kinase PfkB family. Ribokinase subfamily.</text>
</comment>
<dbReference type="UniPathway" id="UPA00916">
    <property type="reaction ID" value="UER00889"/>
</dbReference>
<keyword evidence="11 12" id="KW-0119">Carbohydrate metabolism</keyword>
<keyword evidence="12" id="KW-0963">Cytoplasm</keyword>
<comment type="function">
    <text evidence="12">Catalyzes the phosphorylation of ribose at O-5 in a reaction requiring ATP and magnesium. The resulting D-ribose-5-phosphate can then be used either for sythesis of nucleotides, histidine, and tryptophan, or as a component of the pentose phosphate pathway.</text>
</comment>
<dbReference type="Pfam" id="PF13377">
    <property type="entry name" value="Peripla_BP_3"/>
    <property type="match status" value="1"/>
</dbReference>
<dbReference type="InterPro" id="IPR002139">
    <property type="entry name" value="Ribo/fructo_kinase"/>
</dbReference>
<feature type="binding site" evidence="12">
    <location>
        <begin position="210"/>
        <end position="214"/>
    </location>
    <ligand>
        <name>substrate</name>
    </ligand>
</feature>
<comment type="activity regulation">
    <text evidence="12">Activated by a monovalent cation that binds near, but not in, the active site. The most likely occupant of the site in vivo is potassium. Ion binding induces a conformational change that may alter substrate affinity.</text>
</comment>
<feature type="binding site" evidence="12">
    <location>
        <position position="419"/>
    </location>
    <ligand>
        <name>substrate</name>
    </ligand>
</feature>
<protein>
    <recommendedName>
        <fullName evidence="12">Ribokinase</fullName>
        <shortName evidence="12">RK</shortName>
        <ecNumber evidence="12">2.7.1.15</ecNumber>
    </recommendedName>
</protein>
<evidence type="ECO:0000256" key="1">
    <source>
        <dbReference type="ARBA" id="ARBA00022679"/>
    </source>
</evidence>
<evidence type="ECO:0000313" key="16">
    <source>
        <dbReference type="Proteomes" id="UP000196053"/>
    </source>
</evidence>
<evidence type="ECO:0000256" key="7">
    <source>
        <dbReference type="ARBA" id="ARBA00022958"/>
    </source>
</evidence>
<comment type="cofactor">
    <cofactor evidence="12">
        <name>Mg(2+)</name>
        <dbReference type="ChEBI" id="CHEBI:18420"/>
    </cofactor>
    <text evidence="12">Requires a divalent cation, most likely magnesium in vivo, as an electrophilic catalyst to aid phosphoryl group transfer. It is the chelate of the metal and the nucleotide that is the actual substrate.</text>
</comment>
<dbReference type="InterPro" id="IPR029056">
    <property type="entry name" value="Ribokinase-like"/>
</dbReference>
<keyword evidence="8" id="KW-0805">Transcription regulation</keyword>
<feature type="binding site" evidence="12">
    <location>
        <begin position="182"/>
        <end position="184"/>
    </location>
    <ligand>
        <name>substrate</name>
    </ligand>
</feature>
<dbReference type="PANTHER" id="PTHR10584:SF166">
    <property type="entry name" value="RIBOKINASE"/>
    <property type="match status" value="1"/>
</dbReference>
<keyword evidence="16" id="KW-1185">Reference proteome</keyword>
<dbReference type="GO" id="GO:0046872">
    <property type="term" value="F:metal ion binding"/>
    <property type="evidence" value="ECO:0007669"/>
    <property type="project" value="UniProtKB-KW"/>
</dbReference>
<organism evidence="15 16">
    <name type="scientific">Herbinix luporum</name>
    <dbReference type="NCBI Taxonomy" id="1679721"/>
    <lineage>
        <taxon>Bacteria</taxon>
        <taxon>Bacillati</taxon>
        <taxon>Bacillota</taxon>
        <taxon>Clostridia</taxon>
        <taxon>Lachnospirales</taxon>
        <taxon>Lachnospiraceae</taxon>
        <taxon>Herbinix</taxon>
    </lineage>
</organism>
<evidence type="ECO:0000259" key="14">
    <source>
        <dbReference type="Pfam" id="PF13377"/>
    </source>
</evidence>
<dbReference type="InterPro" id="IPR046335">
    <property type="entry name" value="LacI/GalR-like_sensor"/>
</dbReference>
<comment type="catalytic activity">
    <reaction evidence="12">
        <text>D-ribose + ATP = D-ribose 5-phosphate + ADP + H(+)</text>
        <dbReference type="Rhea" id="RHEA:13697"/>
        <dbReference type="ChEBI" id="CHEBI:15378"/>
        <dbReference type="ChEBI" id="CHEBI:30616"/>
        <dbReference type="ChEBI" id="CHEBI:47013"/>
        <dbReference type="ChEBI" id="CHEBI:78346"/>
        <dbReference type="ChEBI" id="CHEBI:456216"/>
        <dbReference type="EC" id="2.7.1.15"/>
    </reaction>
</comment>
<feature type="binding site" evidence="12">
    <location>
        <position position="454"/>
    </location>
    <ligand>
        <name>K(+)</name>
        <dbReference type="ChEBI" id="CHEBI:29103"/>
    </ligand>
</feature>
<evidence type="ECO:0000256" key="5">
    <source>
        <dbReference type="ARBA" id="ARBA00022840"/>
    </source>
</evidence>
<evidence type="ECO:0000256" key="4">
    <source>
        <dbReference type="ARBA" id="ARBA00022777"/>
    </source>
</evidence>
<feature type="binding site" evidence="12">
    <location>
        <position position="413"/>
    </location>
    <ligand>
        <name>K(+)</name>
        <dbReference type="ChEBI" id="CHEBI:29103"/>
    </ligand>
</feature>
<evidence type="ECO:0000256" key="9">
    <source>
        <dbReference type="ARBA" id="ARBA00023125"/>
    </source>
</evidence>